<dbReference type="PROSITE" id="PS50158">
    <property type="entry name" value="ZF_CCHC"/>
    <property type="match status" value="1"/>
</dbReference>
<evidence type="ECO:0000256" key="2">
    <source>
        <dbReference type="SAM" id="Coils"/>
    </source>
</evidence>
<dbReference type="EMBL" id="BKCJ010002982">
    <property type="protein sequence ID" value="GEU52214.1"/>
    <property type="molecule type" value="Genomic_DNA"/>
</dbReference>
<evidence type="ECO:0000256" key="1">
    <source>
        <dbReference type="PROSITE-ProRule" id="PRU00047"/>
    </source>
</evidence>
<organism evidence="4">
    <name type="scientific">Tanacetum cinerariifolium</name>
    <name type="common">Dalmatian daisy</name>
    <name type="synonym">Chrysanthemum cinerariifolium</name>
    <dbReference type="NCBI Taxonomy" id="118510"/>
    <lineage>
        <taxon>Eukaryota</taxon>
        <taxon>Viridiplantae</taxon>
        <taxon>Streptophyta</taxon>
        <taxon>Embryophyta</taxon>
        <taxon>Tracheophyta</taxon>
        <taxon>Spermatophyta</taxon>
        <taxon>Magnoliopsida</taxon>
        <taxon>eudicotyledons</taxon>
        <taxon>Gunneridae</taxon>
        <taxon>Pentapetalae</taxon>
        <taxon>asterids</taxon>
        <taxon>campanulids</taxon>
        <taxon>Asterales</taxon>
        <taxon>Asteraceae</taxon>
        <taxon>Asteroideae</taxon>
        <taxon>Anthemideae</taxon>
        <taxon>Anthemidinae</taxon>
        <taxon>Tanacetum</taxon>
    </lineage>
</organism>
<dbReference type="InterPro" id="IPR036875">
    <property type="entry name" value="Znf_CCHC_sf"/>
</dbReference>
<proteinExistence type="predicted"/>
<accession>A0A6L2KWE0</accession>
<keyword evidence="1" id="KW-0479">Metal-binding</keyword>
<dbReference type="Gene3D" id="4.10.60.10">
    <property type="entry name" value="Zinc finger, CCHC-type"/>
    <property type="match status" value="1"/>
</dbReference>
<dbReference type="Pfam" id="PF22936">
    <property type="entry name" value="Pol_BBD"/>
    <property type="match status" value="1"/>
</dbReference>
<dbReference type="InterPro" id="IPR001878">
    <property type="entry name" value="Znf_CCHC"/>
</dbReference>
<comment type="caution">
    <text evidence="4">The sequence shown here is derived from an EMBL/GenBank/DDBJ whole genome shotgun (WGS) entry which is preliminary data.</text>
</comment>
<evidence type="ECO:0000313" key="4">
    <source>
        <dbReference type="EMBL" id="GEU52214.1"/>
    </source>
</evidence>
<evidence type="ECO:0000259" key="3">
    <source>
        <dbReference type="PROSITE" id="PS50158"/>
    </source>
</evidence>
<keyword evidence="2" id="KW-0175">Coiled coil</keyword>
<dbReference type="GO" id="GO:0008270">
    <property type="term" value="F:zinc ion binding"/>
    <property type="evidence" value="ECO:0007669"/>
    <property type="project" value="UniProtKB-KW"/>
</dbReference>
<protein>
    <submittedName>
        <fullName evidence="4">Ribonuclease H-like domain-containing protein</fullName>
    </submittedName>
</protein>
<feature type="coiled-coil region" evidence="2">
    <location>
        <begin position="84"/>
        <end position="115"/>
    </location>
</feature>
<sequence length="709" mass="79688">MDFAKPVKKISLPQDVLSTSNRRLIELENQAQHLMKAHLTLKQLVQVNEITSSCEICSSPHDTQYGMENPKQSFFNYASLRTDEEGDEESEDEIEEEIEEEEEEEEEDVKAKINTKSLNNVKFSCMIRHFVRKQAYIDLESPVIVMSKLHYNWIMSHRLEPKKKPSNPMKIYNFMGRVRGLKVFIGNFTYKFNFMVLEDTTSVIDYDLDLVEVILNGDSPAPTRVIDGVLQPVAPTTVEQRLARKNELKARGTLLMALPDKRQLKFNTHKDAKTLMEAIEKMFGGNTETKKTELEEQSLDDLFNSLKIYEAEVKSSSSASTTKQNIAFVSTSNTDSTNEPVECYNCQRKGHFARECRSPKDTRRNDEEPTNYALMAFSSLSSSSDNEHVETSIPTANSKTAIPQLTTVLTQSKLVPINAVRPVSTVVLKISVTKPRQAKTVVTKINLSPRRHIDRSPSLKASTFPPKVTAVKAPMVNAAQGVIDSGCSRHMTGNMSYLSDFKELNGGYVTFGGNPKGGNIFGKGKIRTGKLDFDDVYFVKELKFNNFSVSQMCDKKNIVLFTDTECLVLSFEFKLPDENQVLLRVLRKNNIFFIISSIAVQTPDSGISNLLAVGTTFTGSGNLYCQWELSPGMSAIAITTFDLCLRQPRRDCYGVRNNCKLIVLTGRVIVPIGRYVVSTGRVIVATGRIRIKLVKDEDMHEINKGSYNS</sequence>
<feature type="domain" description="CCHC-type" evidence="3">
    <location>
        <begin position="343"/>
        <end position="358"/>
    </location>
</feature>
<name>A0A6L2KWE0_TANCI</name>
<dbReference type="GO" id="GO:0003676">
    <property type="term" value="F:nucleic acid binding"/>
    <property type="evidence" value="ECO:0007669"/>
    <property type="project" value="InterPro"/>
</dbReference>
<gene>
    <name evidence="4" type="ORF">Tci_024192</name>
</gene>
<dbReference type="AlphaFoldDB" id="A0A6L2KWE0"/>
<dbReference type="SUPFAM" id="SSF57756">
    <property type="entry name" value="Retrovirus zinc finger-like domains"/>
    <property type="match status" value="1"/>
</dbReference>
<keyword evidence="1" id="KW-0863">Zinc-finger</keyword>
<dbReference type="SMART" id="SM00343">
    <property type="entry name" value="ZnF_C2HC"/>
    <property type="match status" value="1"/>
</dbReference>
<dbReference type="Pfam" id="PF00098">
    <property type="entry name" value="zf-CCHC"/>
    <property type="match status" value="1"/>
</dbReference>
<reference evidence="4" key="1">
    <citation type="journal article" date="2019" name="Sci. Rep.">
        <title>Draft genome of Tanacetum cinerariifolium, the natural source of mosquito coil.</title>
        <authorList>
            <person name="Yamashiro T."/>
            <person name="Shiraishi A."/>
            <person name="Satake H."/>
            <person name="Nakayama K."/>
        </authorList>
    </citation>
    <scope>NUCLEOTIDE SEQUENCE</scope>
</reference>
<keyword evidence="1" id="KW-0862">Zinc</keyword>
<dbReference type="InterPro" id="IPR054722">
    <property type="entry name" value="PolX-like_BBD"/>
</dbReference>